<evidence type="ECO:0000313" key="2">
    <source>
        <dbReference type="EMBL" id="KAK9414013.1"/>
    </source>
</evidence>
<proteinExistence type="predicted"/>
<protein>
    <submittedName>
        <fullName evidence="2">Uncharacterized protein</fullName>
    </submittedName>
</protein>
<evidence type="ECO:0000256" key="1">
    <source>
        <dbReference type="SAM" id="SignalP"/>
    </source>
</evidence>
<comment type="caution">
    <text evidence="2">The sequence shown here is derived from an EMBL/GenBank/DDBJ whole genome shotgun (WGS) entry which is preliminary data.</text>
</comment>
<gene>
    <name evidence="2" type="ORF">SUNI508_11465</name>
</gene>
<evidence type="ECO:0000313" key="3">
    <source>
        <dbReference type="Proteomes" id="UP001408356"/>
    </source>
</evidence>
<name>A0ABR2UHN5_9PEZI</name>
<dbReference type="Proteomes" id="UP001408356">
    <property type="component" value="Unassembled WGS sequence"/>
</dbReference>
<sequence>MLSALLLAGAAAVSAFNATGPYGLHIAGKENTTIDGYAGACHAGAAIEGLCYVDGPLNETYTYQQFYFNYSSYDPTTGEVYPYGWIEWELPFTSGESGEIETEPSALQIILNLGSNVNTALFYPGISEYTNLQFHPENGSVYISGGYDDSNFNATYPSSPTYLGDLTNWYLCYQFTGGYYYQSIAWVTSQPPSNPSCAPVDLSLVEISY</sequence>
<keyword evidence="3" id="KW-1185">Reference proteome</keyword>
<reference evidence="2 3" key="1">
    <citation type="journal article" date="2024" name="J. Plant Pathol.">
        <title>Sequence and assembly of the genome of Seiridium unicorne, isolate CBS 538.82, causal agent of cypress canker disease.</title>
        <authorList>
            <person name="Scali E."/>
            <person name="Rocca G.D."/>
            <person name="Danti R."/>
            <person name="Garbelotto M."/>
            <person name="Barberini S."/>
            <person name="Baroncelli R."/>
            <person name="Emiliani G."/>
        </authorList>
    </citation>
    <scope>NUCLEOTIDE SEQUENCE [LARGE SCALE GENOMIC DNA]</scope>
    <source>
        <strain evidence="2 3">BM-138-508</strain>
    </source>
</reference>
<keyword evidence="1" id="KW-0732">Signal</keyword>
<dbReference type="EMBL" id="JARVKF010000431">
    <property type="protein sequence ID" value="KAK9414013.1"/>
    <property type="molecule type" value="Genomic_DNA"/>
</dbReference>
<feature type="chain" id="PRO_5045477184" evidence="1">
    <location>
        <begin position="16"/>
        <end position="209"/>
    </location>
</feature>
<feature type="signal peptide" evidence="1">
    <location>
        <begin position="1"/>
        <end position="15"/>
    </location>
</feature>
<accession>A0ABR2UHN5</accession>
<organism evidence="2 3">
    <name type="scientific">Seiridium unicorne</name>
    <dbReference type="NCBI Taxonomy" id="138068"/>
    <lineage>
        <taxon>Eukaryota</taxon>
        <taxon>Fungi</taxon>
        <taxon>Dikarya</taxon>
        <taxon>Ascomycota</taxon>
        <taxon>Pezizomycotina</taxon>
        <taxon>Sordariomycetes</taxon>
        <taxon>Xylariomycetidae</taxon>
        <taxon>Amphisphaeriales</taxon>
        <taxon>Sporocadaceae</taxon>
        <taxon>Seiridium</taxon>
    </lineage>
</organism>